<dbReference type="PANTHER" id="PTHR42881:SF2">
    <property type="entry name" value="PROLYL ENDOPEPTIDASE"/>
    <property type="match status" value="1"/>
</dbReference>
<dbReference type="Pfam" id="PF02897">
    <property type="entry name" value="Peptidase_S9_N"/>
    <property type="match status" value="1"/>
</dbReference>
<dbReference type="EC" id="3.4.21.26" evidence="2"/>
<feature type="domain" description="Peptidase S9 prolyl oligopeptidase catalytic" evidence="7">
    <location>
        <begin position="505"/>
        <end position="710"/>
    </location>
</feature>
<reference evidence="10" key="1">
    <citation type="submission" date="2016-10" db="EMBL/GenBank/DDBJ databases">
        <authorList>
            <person name="Varghese N."/>
            <person name="Submissions S."/>
        </authorList>
    </citation>
    <scope>NUCLEOTIDE SEQUENCE [LARGE SCALE GENOMIC DNA]</scope>
    <source>
        <strain evidence="10">DSM 15310</strain>
    </source>
</reference>
<evidence type="ECO:0000256" key="2">
    <source>
        <dbReference type="ARBA" id="ARBA00011897"/>
    </source>
</evidence>
<dbReference type="InterPro" id="IPR029058">
    <property type="entry name" value="AB_hydrolase_fold"/>
</dbReference>
<evidence type="ECO:0000259" key="8">
    <source>
        <dbReference type="Pfam" id="PF02897"/>
    </source>
</evidence>
<dbReference type="Gene3D" id="2.130.10.120">
    <property type="entry name" value="Prolyl oligopeptidase, N-terminal domain"/>
    <property type="match status" value="1"/>
</dbReference>
<feature type="domain" description="Peptidase S9A N-terminal" evidence="8">
    <location>
        <begin position="24"/>
        <end position="432"/>
    </location>
</feature>
<evidence type="ECO:0000256" key="4">
    <source>
        <dbReference type="ARBA" id="ARBA00022801"/>
    </source>
</evidence>
<keyword evidence="4" id="KW-0378">Hydrolase</keyword>
<evidence type="ECO:0000313" key="10">
    <source>
        <dbReference type="Proteomes" id="UP000198697"/>
    </source>
</evidence>
<dbReference type="GO" id="GO:0004252">
    <property type="term" value="F:serine-type endopeptidase activity"/>
    <property type="evidence" value="ECO:0007669"/>
    <property type="project" value="UniProtKB-EC"/>
</dbReference>
<accession>A0A1I0A3I4</accession>
<dbReference type="GO" id="GO:0070012">
    <property type="term" value="F:oligopeptidase activity"/>
    <property type="evidence" value="ECO:0007669"/>
    <property type="project" value="TreeGrafter"/>
</dbReference>
<keyword evidence="5" id="KW-0720">Serine protease</keyword>
<sequence length="725" mass="80195">MKSTAFLVGLLLAPLAALAQTTPPAAPQGPATDTYFGVKVEDPYRNLEKLDDPAVASWMKAQSQYARQTLNAIPGRQKLINQMVAFDQRKAARVSDLKIADNDRYFYFKSRPQDQQPKLYCRDGYQGPEVLLFDPEAYVVGKVYNINGFAPSYDGSKVSFGISEKGSELGSTLIMNVKTRQLYPEQIPLNRGSGEWLPDNQTLAYVPLNNADLRDMAARQNMQCRLHRMGTPVSQDKAVFSAQLYPQLGIRPSDYPYVGIDRDSKLALGFLYSVDRYLHVYQAPAAALTQPNIPWKPLFRPADEVTNVASDDQYIYFTTSKNTPRQKLMRMPAARPDVAKAEVLVPERTDEAIMDDQLQTTRDGLYFVRSRNGVQARLYFVPRGSNTVRELTLPQPAGRIELSSKNAQSPELWATVGGWTTDRQRYRYDGASSQFVAEPLSSQAQWPEFAGLVVEEIMVPSHDGVPVPLSLVYKKGLKRDGRAPTLLVGYGAYAHSYEPTFMPPFLLWTQQGGILAVPHVRGGGELGEDWHKAGQKTTKPNTWKDLIACTEYLHKNGYTSPAKTVINGGSAGGILIGRALTERPDLFAVAIPEVGCLNPVRMENSPNGPVNIPEFGTMAQEDEARALLEMDAYHHLQPGTKYPATLVTAGANDPRVIAWQPAKFAARLLADNASAKPILFFTDYEAGHGLGDSRLKQFESIADLMAFGLWQTGTPGFQPPKVAAR</sequence>
<dbReference type="PRINTS" id="PR00862">
    <property type="entry name" value="PROLIGOPTASE"/>
</dbReference>
<dbReference type="InterPro" id="IPR002470">
    <property type="entry name" value="Peptidase_S9A"/>
</dbReference>
<comment type="catalytic activity">
    <reaction evidence="1">
        <text>Hydrolysis of Pro-|-Xaa &gt;&gt; Ala-|-Xaa in oligopeptides.</text>
        <dbReference type="EC" id="3.4.21.26"/>
    </reaction>
</comment>
<dbReference type="EMBL" id="FOHS01000001">
    <property type="protein sequence ID" value="SES88703.1"/>
    <property type="molecule type" value="Genomic_DNA"/>
</dbReference>
<organism evidence="9 10">
    <name type="scientific">Hymenobacter actinosclerus</name>
    <dbReference type="NCBI Taxonomy" id="82805"/>
    <lineage>
        <taxon>Bacteria</taxon>
        <taxon>Pseudomonadati</taxon>
        <taxon>Bacteroidota</taxon>
        <taxon>Cytophagia</taxon>
        <taxon>Cytophagales</taxon>
        <taxon>Hymenobacteraceae</taxon>
        <taxon>Hymenobacter</taxon>
    </lineage>
</organism>
<dbReference type="SUPFAM" id="SSF53474">
    <property type="entry name" value="alpha/beta-Hydrolases"/>
    <property type="match status" value="1"/>
</dbReference>
<protein>
    <recommendedName>
        <fullName evidence="2">prolyl oligopeptidase</fullName>
        <ecNumber evidence="2">3.4.21.26</ecNumber>
    </recommendedName>
</protein>
<dbReference type="InterPro" id="IPR001375">
    <property type="entry name" value="Peptidase_S9_cat"/>
</dbReference>
<keyword evidence="6" id="KW-0732">Signal</keyword>
<evidence type="ECO:0000313" key="9">
    <source>
        <dbReference type="EMBL" id="SES88703.1"/>
    </source>
</evidence>
<evidence type="ECO:0000259" key="7">
    <source>
        <dbReference type="Pfam" id="PF00326"/>
    </source>
</evidence>
<evidence type="ECO:0000256" key="3">
    <source>
        <dbReference type="ARBA" id="ARBA00022670"/>
    </source>
</evidence>
<keyword evidence="3" id="KW-0645">Protease</keyword>
<dbReference type="Proteomes" id="UP000198697">
    <property type="component" value="Unassembled WGS sequence"/>
</dbReference>
<evidence type="ECO:0000256" key="5">
    <source>
        <dbReference type="ARBA" id="ARBA00022825"/>
    </source>
</evidence>
<name>A0A1I0A3I4_9BACT</name>
<dbReference type="InterPro" id="IPR051167">
    <property type="entry name" value="Prolyl_oligopep/macrocyclase"/>
</dbReference>
<dbReference type="SUPFAM" id="SSF50993">
    <property type="entry name" value="Peptidase/esterase 'gauge' domain"/>
    <property type="match status" value="1"/>
</dbReference>
<dbReference type="AlphaFoldDB" id="A0A1I0A3I4"/>
<dbReference type="Pfam" id="PF00326">
    <property type="entry name" value="Peptidase_S9"/>
    <property type="match status" value="1"/>
</dbReference>
<dbReference type="RefSeq" id="WP_092768049.1">
    <property type="nucleotide sequence ID" value="NZ_FOHS01000001.1"/>
</dbReference>
<gene>
    <name evidence="9" type="ORF">SAMN04487998_0578</name>
</gene>
<dbReference type="PANTHER" id="PTHR42881">
    <property type="entry name" value="PROLYL ENDOPEPTIDASE"/>
    <property type="match status" value="1"/>
</dbReference>
<feature type="signal peptide" evidence="6">
    <location>
        <begin position="1"/>
        <end position="19"/>
    </location>
</feature>
<proteinExistence type="predicted"/>
<dbReference type="GO" id="GO:0006508">
    <property type="term" value="P:proteolysis"/>
    <property type="evidence" value="ECO:0007669"/>
    <property type="project" value="UniProtKB-KW"/>
</dbReference>
<keyword evidence="10" id="KW-1185">Reference proteome</keyword>
<feature type="chain" id="PRO_5011738249" description="prolyl oligopeptidase" evidence="6">
    <location>
        <begin position="20"/>
        <end position="725"/>
    </location>
</feature>
<dbReference type="OrthoDB" id="9801421at2"/>
<evidence type="ECO:0000256" key="1">
    <source>
        <dbReference type="ARBA" id="ARBA00001070"/>
    </source>
</evidence>
<dbReference type="InterPro" id="IPR023302">
    <property type="entry name" value="Pept_S9A_N"/>
</dbReference>
<dbReference type="Gene3D" id="3.40.50.1820">
    <property type="entry name" value="alpha/beta hydrolase"/>
    <property type="match status" value="1"/>
</dbReference>
<evidence type="ECO:0000256" key="6">
    <source>
        <dbReference type="SAM" id="SignalP"/>
    </source>
</evidence>
<dbReference type="GO" id="GO:0005829">
    <property type="term" value="C:cytosol"/>
    <property type="evidence" value="ECO:0007669"/>
    <property type="project" value="TreeGrafter"/>
</dbReference>